<dbReference type="Pfam" id="PF17415">
    <property type="entry name" value="NigD_C"/>
    <property type="match status" value="1"/>
</dbReference>
<organism evidence="4 5">
    <name type="scientific">Prevotella illustrans</name>
    <dbReference type="NCBI Taxonomy" id="2800387"/>
    <lineage>
        <taxon>Bacteria</taxon>
        <taxon>Pseudomonadati</taxon>
        <taxon>Bacteroidota</taxon>
        <taxon>Bacteroidia</taxon>
        <taxon>Bacteroidales</taxon>
        <taxon>Prevotellaceae</taxon>
        <taxon>Prevotella</taxon>
    </lineage>
</organism>
<evidence type="ECO:0000313" key="4">
    <source>
        <dbReference type="EMBL" id="MBO1363667.1"/>
    </source>
</evidence>
<protein>
    <submittedName>
        <fullName evidence="4">NigD-like N-terminal domain-containing protein</fullName>
    </submittedName>
</protein>
<dbReference type="PROSITE" id="PS51257">
    <property type="entry name" value="PROKAR_LIPOPROTEIN"/>
    <property type="match status" value="1"/>
</dbReference>
<dbReference type="Gene3D" id="2.60.40.2370">
    <property type="entry name" value="NigD-like, C-terminal beta sandwich domain"/>
    <property type="match status" value="1"/>
</dbReference>
<dbReference type="Pfam" id="PF12667">
    <property type="entry name" value="NigD_N"/>
    <property type="match status" value="1"/>
</dbReference>
<name>A0ABS3M665_9BACT</name>
<dbReference type="Proteomes" id="UP000664265">
    <property type="component" value="Unassembled WGS sequence"/>
</dbReference>
<accession>A0ABS3M665</accession>
<evidence type="ECO:0000259" key="2">
    <source>
        <dbReference type="Pfam" id="PF12667"/>
    </source>
</evidence>
<feature type="chain" id="PRO_5045761784" evidence="1">
    <location>
        <begin position="22"/>
        <end position="224"/>
    </location>
</feature>
<dbReference type="InterPro" id="IPR038143">
    <property type="entry name" value="NigD-like_C_dom_sf"/>
</dbReference>
<dbReference type="InterPro" id="IPR024299">
    <property type="entry name" value="NigD-like_OB_dom"/>
</dbReference>
<keyword evidence="5" id="KW-1185">Reference proteome</keyword>
<feature type="domain" description="NigD-like N-terminal OB" evidence="2">
    <location>
        <begin position="38"/>
        <end position="102"/>
    </location>
</feature>
<feature type="signal peptide" evidence="1">
    <location>
        <begin position="1"/>
        <end position="21"/>
    </location>
</feature>
<dbReference type="InterPro" id="IPR035376">
    <property type="entry name" value="NigD_C"/>
</dbReference>
<comment type="caution">
    <text evidence="4">The sequence shown here is derived from an EMBL/GenBank/DDBJ whole genome shotgun (WGS) entry which is preliminary data.</text>
</comment>
<evidence type="ECO:0000259" key="3">
    <source>
        <dbReference type="Pfam" id="PF17415"/>
    </source>
</evidence>
<feature type="domain" description="NigD-like C-terminal" evidence="3">
    <location>
        <begin position="111"/>
        <end position="220"/>
    </location>
</feature>
<evidence type="ECO:0000313" key="5">
    <source>
        <dbReference type="Proteomes" id="UP000664265"/>
    </source>
</evidence>
<proteinExistence type="predicted"/>
<dbReference type="EMBL" id="JAERMS010000023">
    <property type="protein sequence ID" value="MBO1363667.1"/>
    <property type="molecule type" value="Genomic_DNA"/>
</dbReference>
<sequence length="224" mass="25428">MKTRKWMLTAMVILATTLSLQSCLNDDDTPSVRMPNALVTLKNNVALGFYLQLDDKTIVKPTNITKSPYGTKELRAFVNLKFDDKDKDKMERAAYVNWIDTILTKPMAKNLGEKNDATYGNDPIEIVKDWATILEDGYLTLRFRTYFGDPKKTHMINLIPTGKPYEVELRHNANGDKAGFVGDGCVAFRLSDLPDTGDKEVELTIKWKSFSGDKSAKFKYKTRK</sequence>
<reference evidence="4 5" key="1">
    <citation type="submission" date="2021-01" db="EMBL/GenBank/DDBJ databases">
        <title>Prevotella A2931 sp. nov.</title>
        <authorList>
            <person name="Buhl M."/>
            <person name="Oberhettinger P."/>
        </authorList>
    </citation>
    <scope>NUCLEOTIDE SEQUENCE [LARGE SCALE GENOMIC DNA]</scope>
    <source>
        <strain evidence="4 5">A2931</strain>
    </source>
</reference>
<dbReference type="RefSeq" id="WP_107581481.1">
    <property type="nucleotide sequence ID" value="NZ_JAERMS010000023.1"/>
</dbReference>
<keyword evidence="1" id="KW-0732">Signal</keyword>
<gene>
    <name evidence="4" type="ORF">JHU38_07775</name>
</gene>
<evidence type="ECO:0000256" key="1">
    <source>
        <dbReference type="SAM" id="SignalP"/>
    </source>
</evidence>